<keyword evidence="6" id="KW-1133">Transmembrane helix</keyword>
<dbReference type="Pfam" id="PF13462">
    <property type="entry name" value="Thioredoxin_4"/>
    <property type="match status" value="1"/>
</dbReference>
<keyword evidence="3" id="KW-0560">Oxidoreductase</keyword>
<evidence type="ECO:0000256" key="5">
    <source>
        <dbReference type="ARBA" id="ARBA00023284"/>
    </source>
</evidence>
<name>A0A0G1X4N0_9BACT</name>
<protein>
    <submittedName>
        <fullName evidence="8">Protein-disulfide isomerase-like protein</fullName>
    </submittedName>
</protein>
<dbReference type="PROSITE" id="PS51352">
    <property type="entry name" value="THIOREDOXIN_2"/>
    <property type="match status" value="1"/>
</dbReference>
<evidence type="ECO:0000256" key="4">
    <source>
        <dbReference type="ARBA" id="ARBA00023157"/>
    </source>
</evidence>
<evidence type="ECO:0000256" key="3">
    <source>
        <dbReference type="ARBA" id="ARBA00023002"/>
    </source>
</evidence>
<dbReference type="InterPro" id="IPR013766">
    <property type="entry name" value="Thioredoxin_domain"/>
</dbReference>
<feature type="transmembrane region" description="Helical" evidence="6">
    <location>
        <begin position="9"/>
        <end position="29"/>
    </location>
</feature>
<evidence type="ECO:0000256" key="2">
    <source>
        <dbReference type="ARBA" id="ARBA00022729"/>
    </source>
</evidence>
<evidence type="ECO:0000256" key="1">
    <source>
        <dbReference type="ARBA" id="ARBA00005791"/>
    </source>
</evidence>
<evidence type="ECO:0000313" key="8">
    <source>
        <dbReference type="EMBL" id="KKU89380.1"/>
    </source>
</evidence>
<dbReference type="GO" id="GO:0016853">
    <property type="term" value="F:isomerase activity"/>
    <property type="evidence" value="ECO:0007669"/>
    <property type="project" value="UniProtKB-KW"/>
</dbReference>
<evidence type="ECO:0000259" key="7">
    <source>
        <dbReference type="PROSITE" id="PS51352"/>
    </source>
</evidence>
<dbReference type="GO" id="GO:0016491">
    <property type="term" value="F:oxidoreductase activity"/>
    <property type="evidence" value="ECO:0007669"/>
    <property type="project" value="UniProtKB-KW"/>
</dbReference>
<dbReference type="AlphaFoldDB" id="A0A0G1X4N0"/>
<keyword evidence="6" id="KW-0812">Transmembrane</keyword>
<gene>
    <name evidence="8" type="ORF">UY19_C0015G0020</name>
</gene>
<dbReference type="Proteomes" id="UP000033882">
    <property type="component" value="Unassembled WGS sequence"/>
</dbReference>
<feature type="domain" description="Thioredoxin" evidence="7">
    <location>
        <begin position="21"/>
        <end position="216"/>
    </location>
</feature>
<dbReference type="PANTHER" id="PTHR13887">
    <property type="entry name" value="GLUTATHIONE S-TRANSFERASE KAPPA"/>
    <property type="match status" value="1"/>
</dbReference>
<reference evidence="8 9" key="1">
    <citation type="journal article" date="2015" name="Nature">
        <title>rRNA introns, odd ribosomes, and small enigmatic genomes across a large radiation of phyla.</title>
        <authorList>
            <person name="Brown C.T."/>
            <person name="Hug L.A."/>
            <person name="Thomas B.C."/>
            <person name="Sharon I."/>
            <person name="Castelle C.J."/>
            <person name="Singh A."/>
            <person name="Wilkins M.J."/>
            <person name="Williams K.H."/>
            <person name="Banfield J.F."/>
        </authorList>
    </citation>
    <scope>NUCLEOTIDE SEQUENCE [LARGE SCALE GENOMIC DNA]</scope>
</reference>
<dbReference type="Gene3D" id="3.40.30.10">
    <property type="entry name" value="Glutaredoxin"/>
    <property type="match status" value="1"/>
</dbReference>
<accession>A0A0G1X4N0</accession>
<dbReference type="PANTHER" id="PTHR13887:SF14">
    <property type="entry name" value="DISULFIDE BOND FORMATION PROTEIN D"/>
    <property type="match status" value="1"/>
</dbReference>
<keyword evidence="4" id="KW-1015">Disulfide bond</keyword>
<comment type="similarity">
    <text evidence="1">Belongs to the thioredoxin family. DsbA subfamily.</text>
</comment>
<keyword evidence="5" id="KW-0676">Redox-active center</keyword>
<dbReference type="SUPFAM" id="SSF52833">
    <property type="entry name" value="Thioredoxin-like"/>
    <property type="match status" value="1"/>
</dbReference>
<organism evidence="8 9">
    <name type="scientific">Candidatus Wolfebacteria bacterium GW2011_GWA2_47_9b</name>
    <dbReference type="NCBI Taxonomy" id="1619005"/>
    <lineage>
        <taxon>Bacteria</taxon>
        <taxon>Candidatus Wolfeibacteriota</taxon>
    </lineage>
</organism>
<dbReference type="InterPro" id="IPR036249">
    <property type="entry name" value="Thioredoxin-like_sf"/>
</dbReference>
<evidence type="ECO:0000313" key="9">
    <source>
        <dbReference type="Proteomes" id="UP000033882"/>
    </source>
</evidence>
<keyword evidence="6" id="KW-0472">Membrane</keyword>
<sequence>MNKKGQEIMIWVLIAIGLTAIVLGMYAAVVTPAQTDNANTETLATPVAMDEQRKGSESAKVTIVEYSDFQCPACQYYYNMTKQLERERGDQVQFIFRHFPLQSHQHARTAAIAAEAAGRQGRFWEMHDMLFERQEEWSKSDDARQFLTGYATLIGLDVGKFVGDAQLPELDERIDSDIAEGTKQQIQGTPTFYLNGRVVQFRSYEELQQLVDAELNK</sequence>
<keyword evidence="2" id="KW-0732">Signal</keyword>
<dbReference type="InterPro" id="IPR012336">
    <property type="entry name" value="Thioredoxin-like_fold"/>
</dbReference>
<keyword evidence="8" id="KW-0413">Isomerase</keyword>
<comment type="caution">
    <text evidence="8">The sequence shown here is derived from an EMBL/GenBank/DDBJ whole genome shotgun (WGS) entry which is preliminary data.</text>
</comment>
<evidence type="ECO:0000256" key="6">
    <source>
        <dbReference type="SAM" id="Phobius"/>
    </source>
</evidence>
<dbReference type="EMBL" id="LCPB01000015">
    <property type="protein sequence ID" value="KKU89380.1"/>
    <property type="molecule type" value="Genomic_DNA"/>
</dbReference>
<proteinExistence type="inferred from homology"/>